<evidence type="ECO:0000256" key="3">
    <source>
        <dbReference type="ARBA" id="ARBA00023237"/>
    </source>
</evidence>
<dbReference type="Pfam" id="PF13620">
    <property type="entry name" value="CarboxypepD_reg"/>
    <property type="match status" value="1"/>
</dbReference>
<dbReference type="Proteomes" id="UP000471147">
    <property type="component" value="Unassembled WGS sequence"/>
</dbReference>
<dbReference type="GO" id="GO:0009279">
    <property type="term" value="C:cell outer membrane"/>
    <property type="evidence" value="ECO:0007669"/>
    <property type="project" value="UniProtKB-SubCell"/>
</dbReference>
<dbReference type="SUPFAM" id="SSF49464">
    <property type="entry name" value="Carboxypeptidase regulatory domain-like"/>
    <property type="match status" value="1"/>
</dbReference>
<keyword evidence="7" id="KW-1185">Reference proteome</keyword>
<feature type="domain" description="TonB-dependent transporter Oar-like beta-barrel" evidence="5">
    <location>
        <begin position="359"/>
        <end position="1053"/>
    </location>
</feature>
<gene>
    <name evidence="6" type="ORF">EUU23_05770</name>
</gene>
<dbReference type="EMBL" id="SDWJ01000001">
    <property type="protein sequence ID" value="MVZ97211.1"/>
    <property type="molecule type" value="Genomic_DNA"/>
</dbReference>
<dbReference type="InterPro" id="IPR057601">
    <property type="entry name" value="Oar-like_b-barrel"/>
</dbReference>
<evidence type="ECO:0000313" key="7">
    <source>
        <dbReference type="Proteomes" id="UP000471147"/>
    </source>
</evidence>
<dbReference type="Pfam" id="PF25183">
    <property type="entry name" value="OMP_b-brl_4"/>
    <property type="match status" value="2"/>
</dbReference>
<dbReference type="InterPro" id="IPR036942">
    <property type="entry name" value="Beta-barrel_TonB_sf"/>
</dbReference>
<keyword evidence="3" id="KW-0998">Cell outer membrane</keyword>
<reference evidence="6 7" key="1">
    <citation type="submission" date="2019-01" db="EMBL/GenBank/DDBJ databases">
        <title>Sphingorhabdus lacus sp.nov., isolated from an oligotrophic freshwater lake.</title>
        <authorList>
            <person name="Park M."/>
        </authorList>
    </citation>
    <scope>NUCLEOTIDE SEQUENCE [LARGE SCALE GENOMIC DNA]</scope>
    <source>
        <strain evidence="6 7">IMCC26285</strain>
    </source>
</reference>
<keyword evidence="4" id="KW-0732">Signal</keyword>
<accession>A0A6I4LW08</accession>
<comment type="subcellular location">
    <subcellularLocation>
        <location evidence="1">Cell outer membrane</location>
    </subcellularLocation>
</comment>
<dbReference type="Gene3D" id="2.60.40.1120">
    <property type="entry name" value="Carboxypeptidase-like, regulatory domain"/>
    <property type="match status" value="1"/>
</dbReference>
<keyword evidence="2" id="KW-0472">Membrane</keyword>
<organism evidence="6 7">
    <name type="scientific">Sphingorhabdus profundilacus</name>
    <dbReference type="NCBI Taxonomy" id="2509718"/>
    <lineage>
        <taxon>Bacteria</taxon>
        <taxon>Pseudomonadati</taxon>
        <taxon>Pseudomonadota</taxon>
        <taxon>Alphaproteobacteria</taxon>
        <taxon>Sphingomonadales</taxon>
        <taxon>Sphingomonadaceae</taxon>
        <taxon>Sphingorhabdus</taxon>
    </lineage>
</organism>
<comment type="caution">
    <text evidence="6">The sequence shown here is derived from an EMBL/GenBank/DDBJ whole genome shotgun (WGS) entry which is preliminary data.</text>
</comment>
<evidence type="ECO:0000259" key="5">
    <source>
        <dbReference type="Pfam" id="PF25183"/>
    </source>
</evidence>
<evidence type="ECO:0000256" key="4">
    <source>
        <dbReference type="SAM" id="SignalP"/>
    </source>
</evidence>
<dbReference type="Gene3D" id="2.40.170.20">
    <property type="entry name" value="TonB-dependent receptor, beta-barrel domain"/>
    <property type="match status" value="1"/>
</dbReference>
<sequence length="1136" mass="121460">MQLRYFLAASAAALSIASVVAVPASAQQITSGIEGQVNDASGAAISGASVKVTDTRTGNTRTLTTDSNGFFRADTLTTGGPYSVTTTADGYEGQTVENVNINLQGNSQLKFALASGADAETIVVSGARAQLTRLAIGPGASFGADELENLPSITRDIRDIIRIDPRVSLDRTDEVDRISCLGGNDRSNAFSVDGILQSDVFGLNGTPFASRNSLPLPFDSIAETSVEFAPFDVQYGAFTGCAINVVTKAGQNDFHGTAFFTFASDGLQGDSIAGTDFTPAPFKEYRWGATLSGPIIKDRLFFSLGYEETDTGDSQDDGPVGAGFANELKFVNEAQFNEFSDVLKNVYGQDTGGIARTLPEKNRRLFGRIDAYINEDHRVELSYQRLDELNVEPDDFSGTNFTGLNTFEQEGTQSNYYSGRIYSQWTDDFSTQIRISRAEVQDVQGPVGGGEAQSDNPIPRFIVGTSNVVNGTTFVGTLQAGPGFFRAANDLATTITQVRAQASLKRNSHDFLFGVDFNELDVFNLFAPNSTGTLVFANINDFRNGILSGGNNTNPNAAAVLAAQAAGAFGNFTATGDVNDAAASWKRRTFSVLAQDKWQASDSLNILAGVRLEWYQGDAPKANPNFLARYGFSNRVSFGKFDPVLLPRLGFTYDVGNDGFLSSTQIKGGVGVFTGGDPAVFVSNAFSNDGFATGAGQTGVASCFPANGARVDVVVNGQFTGLPACVAKDAGVNSARGLADTQSTDPNFKVPTVIRANIGIGTKFGSGDGGFFDNWGFNFDYIYSHFKNPVDFVDLAQVVDTRLGLNGFTVDGRPIYRAIDPTVAGCTAKLNGTGGPGFTFSNVSPACFNTGRDDEIQLTNGAAFDSHVASVVLSKRFGSGVFTDGGSVNFNLGYAFTDAKNNRFNNSATATSNYDFAAAFDRQNSAVATSEFANKHNLTFSMNFKEKFFGDYDTQFGFVFVARSGRPYSVTWNDGAVFNDAASGADNALLYVPTGITDPNLSPTSNAAGVAELEKFVAANPCVAKFRGRTLPRNSCTNDSFYDLDLRFSQELPGPGRLFGVEDSVRLFVDFDNFLNLISDSANVFRRFGFEVSPVGLSGIDSAGRYIVSNSFEQQNNSIQTSSSLWRMQVGVSYKF</sequence>
<name>A0A6I4LW08_9SPHN</name>
<evidence type="ECO:0000256" key="1">
    <source>
        <dbReference type="ARBA" id="ARBA00004442"/>
    </source>
</evidence>
<evidence type="ECO:0000256" key="2">
    <source>
        <dbReference type="ARBA" id="ARBA00023136"/>
    </source>
</evidence>
<protein>
    <submittedName>
        <fullName evidence="6">TonB-dependent receptor</fullName>
    </submittedName>
</protein>
<dbReference type="AlphaFoldDB" id="A0A6I4LW08"/>
<dbReference type="SUPFAM" id="SSF56935">
    <property type="entry name" value="Porins"/>
    <property type="match status" value="1"/>
</dbReference>
<dbReference type="RefSeq" id="WP_160353103.1">
    <property type="nucleotide sequence ID" value="NZ_SDWJ01000001.1"/>
</dbReference>
<feature type="chain" id="PRO_5026143118" evidence="4">
    <location>
        <begin position="27"/>
        <end position="1136"/>
    </location>
</feature>
<dbReference type="OrthoDB" id="9768147at2"/>
<evidence type="ECO:0000313" key="6">
    <source>
        <dbReference type="EMBL" id="MVZ97211.1"/>
    </source>
</evidence>
<dbReference type="InterPro" id="IPR008969">
    <property type="entry name" value="CarboxyPept-like_regulatory"/>
</dbReference>
<feature type="signal peptide" evidence="4">
    <location>
        <begin position="1"/>
        <end position="26"/>
    </location>
</feature>
<keyword evidence="6" id="KW-0675">Receptor</keyword>
<proteinExistence type="predicted"/>
<feature type="domain" description="TonB-dependent transporter Oar-like beta-barrel" evidence="5">
    <location>
        <begin position="246"/>
        <end position="311"/>
    </location>
</feature>